<feature type="compositionally biased region" description="Low complexity" evidence="7">
    <location>
        <begin position="649"/>
        <end position="663"/>
    </location>
</feature>
<sequence length="779" mass="84055">MPSGTTLRFVSLVLLAIATTLFVFGQYAGMSPEDERCQVNAGLYLTSLHFPDHDESRWVAYRACMAELVVPRALWLSGGLVLLFAVSLLIYLVRPAWRIRRRKLVPVPEELRESLAELAGQAGLPDTTFLLDPTSTRAGGAAFGNHRHKYVVLNAGMLVLHRTDSATFRAIVLHELAHVRSDVTTTYATLALWRAFVLVVLVPYLVLVAIDWSGSYALIGRLGALVALVFLARVAVLRAREHHADVFVARWTGSAEPYRTLAPSGRFQRWFGLHPAPAARSAAMREPDSLLRPGFWEVLGCTLAVQLAWWHLRAGLHALTWYRADNESFLVLRAGWAVLITALIGLIAWRGAAFGARRGVFALPGLAVGLGLVLGERLDTYNIDPVTLPSALAALVLAGTAVLVAIWAGYCATLVRARWHAWFLGLSTTVVAFTLLGWFPEARYAYSTLRDDIGPALHQSVVDVVLVPFLLNSHRVLTVVSLALVWLVPLVLRREFPKAALATGAAGSVLVTFAVTLLGSGTDPLISSVRQVVAVVIVQFVVVFAASRWLDRIGALLVAWLIGLAGTGVIWLTHLQGTEVDSVIAARPHQVLPLFGTLAALAGSLYAVRRGEHQGRPWALIGLAVVSVAVASWWPKAPNAAPLLPPAAAPTSTTPTATTTSPKPVDPAEAMRAWKADGGLDRLAAVERANLALWAEVTQDNDARLEPTCVALAQLAGETFSPPPDATIGALWTETLQALHKGAQACADAIQGRTKDDGTMARELMMGRSRLAELITALR</sequence>
<feature type="transmembrane region" description="Helical" evidence="8">
    <location>
        <begin position="361"/>
        <end position="378"/>
    </location>
</feature>
<evidence type="ECO:0000256" key="2">
    <source>
        <dbReference type="ARBA" id="ARBA00022670"/>
    </source>
</evidence>
<feature type="transmembrane region" description="Helical" evidence="8">
    <location>
        <begin position="390"/>
        <end position="412"/>
    </location>
</feature>
<feature type="transmembrane region" description="Helical" evidence="8">
    <location>
        <begin position="617"/>
        <end position="634"/>
    </location>
</feature>
<feature type="transmembrane region" description="Helical" evidence="8">
    <location>
        <begin position="330"/>
        <end position="349"/>
    </location>
</feature>
<evidence type="ECO:0000256" key="7">
    <source>
        <dbReference type="SAM" id="MobiDB-lite"/>
    </source>
</evidence>
<dbReference type="AlphaFoldDB" id="A0A0F0GFF9"/>
<keyword evidence="8" id="KW-1133">Transmembrane helix</keyword>
<keyword evidence="11" id="KW-1185">Reference proteome</keyword>
<feature type="transmembrane region" description="Helical" evidence="8">
    <location>
        <begin position="216"/>
        <end position="236"/>
    </location>
</feature>
<keyword evidence="8" id="KW-0472">Membrane</keyword>
<proteinExistence type="predicted"/>
<dbReference type="GO" id="GO:0004222">
    <property type="term" value="F:metalloendopeptidase activity"/>
    <property type="evidence" value="ECO:0007669"/>
    <property type="project" value="InterPro"/>
</dbReference>
<evidence type="ECO:0000313" key="11">
    <source>
        <dbReference type="Proteomes" id="UP000033393"/>
    </source>
</evidence>
<keyword evidence="8" id="KW-0812">Transmembrane</keyword>
<dbReference type="EMBL" id="JYJG01000371">
    <property type="protein sequence ID" value="KJK42105.1"/>
    <property type="molecule type" value="Genomic_DNA"/>
</dbReference>
<dbReference type="Proteomes" id="UP000033393">
    <property type="component" value="Unassembled WGS sequence"/>
</dbReference>
<organism evidence="10 11">
    <name type="scientific">Lentzea aerocolonigenes</name>
    <name type="common">Lechevalieria aerocolonigenes</name>
    <name type="synonym">Saccharothrix aerocolonigenes</name>
    <dbReference type="NCBI Taxonomy" id="68170"/>
    <lineage>
        <taxon>Bacteria</taxon>
        <taxon>Bacillati</taxon>
        <taxon>Actinomycetota</taxon>
        <taxon>Actinomycetes</taxon>
        <taxon>Pseudonocardiales</taxon>
        <taxon>Pseudonocardiaceae</taxon>
        <taxon>Lentzea</taxon>
    </lineage>
</organism>
<feature type="region of interest" description="Disordered" evidence="7">
    <location>
        <begin position="645"/>
        <end position="667"/>
    </location>
</feature>
<dbReference type="Pfam" id="PF01435">
    <property type="entry name" value="Peptidase_M48"/>
    <property type="match status" value="1"/>
</dbReference>
<comment type="caution">
    <text evidence="10">The sequence shown here is derived from an EMBL/GenBank/DDBJ whole genome shotgun (WGS) entry which is preliminary data.</text>
</comment>
<name>A0A0F0GFF9_LENAE</name>
<evidence type="ECO:0000313" key="10">
    <source>
        <dbReference type="EMBL" id="KJK42105.1"/>
    </source>
</evidence>
<evidence type="ECO:0000256" key="6">
    <source>
        <dbReference type="ARBA" id="ARBA00023049"/>
    </source>
</evidence>
<feature type="transmembrane region" description="Helical" evidence="8">
    <location>
        <begin position="7"/>
        <end position="28"/>
    </location>
</feature>
<feature type="transmembrane region" description="Helical" evidence="8">
    <location>
        <begin position="290"/>
        <end position="310"/>
    </location>
</feature>
<feature type="transmembrane region" description="Helical" evidence="8">
    <location>
        <begin position="591"/>
        <end position="608"/>
    </location>
</feature>
<keyword evidence="4" id="KW-0378">Hydrolase</keyword>
<keyword evidence="6" id="KW-0482">Metalloprotease</keyword>
<dbReference type="GO" id="GO:0046872">
    <property type="term" value="F:metal ion binding"/>
    <property type="evidence" value="ECO:0007669"/>
    <property type="project" value="UniProtKB-KW"/>
</dbReference>
<gene>
    <name evidence="10" type="ORF">UK23_38760</name>
</gene>
<keyword evidence="2" id="KW-0645">Protease</keyword>
<feature type="transmembrane region" description="Helical" evidence="8">
    <location>
        <begin position="419"/>
        <end position="439"/>
    </location>
</feature>
<feature type="transmembrane region" description="Helical" evidence="8">
    <location>
        <begin position="499"/>
        <end position="519"/>
    </location>
</feature>
<reference evidence="10 11" key="1">
    <citation type="submission" date="2015-02" db="EMBL/GenBank/DDBJ databases">
        <authorList>
            <person name="Ju K.-S."/>
            <person name="Doroghazi J.R."/>
            <person name="Metcalf W."/>
        </authorList>
    </citation>
    <scope>NUCLEOTIDE SEQUENCE [LARGE SCALE GENOMIC DNA]</scope>
    <source>
        <strain evidence="10 11">NRRL B-16140</strain>
    </source>
</reference>
<dbReference type="Gene3D" id="3.30.2010.10">
    <property type="entry name" value="Metalloproteases ('zincins'), catalytic domain"/>
    <property type="match status" value="1"/>
</dbReference>
<feature type="domain" description="Peptidase M48" evidence="9">
    <location>
        <begin position="109"/>
        <end position="286"/>
    </location>
</feature>
<evidence type="ECO:0000256" key="3">
    <source>
        <dbReference type="ARBA" id="ARBA00022723"/>
    </source>
</evidence>
<comment type="cofactor">
    <cofactor evidence="1">
        <name>Zn(2+)</name>
        <dbReference type="ChEBI" id="CHEBI:29105"/>
    </cofactor>
</comment>
<feature type="transmembrane region" description="Helical" evidence="8">
    <location>
        <begin position="525"/>
        <end position="546"/>
    </location>
</feature>
<feature type="transmembrane region" description="Helical" evidence="8">
    <location>
        <begin position="190"/>
        <end position="210"/>
    </location>
</feature>
<feature type="transmembrane region" description="Helical" evidence="8">
    <location>
        <begin position="73"/>
        <end position="93"/>
    </location>
</feature>
<feature type="transmembrane region" description="Helical" evidence="8">
    <location>
        <begin position="553"/>
        <end position="571"/>
    </location>
</feature>
<evidence type="ECO:0000259" key="9">
    <source>
        <dbReference type="Pfam" id="PF01435"/>
    </source>
</evidence>
<accession>A0A0F0GFF9</accession>
<protein>
    <recommendedName>
        <fullName evidence="9">Peptidase M48 domain-containing protein</fullName>
    </recommendedName>
</protein>
<evidence type="ECO:0000256" key="5">
    <source>
        <dbReference type="ARBA" id="ARBA00022833"/>
    </source>
</evidence>
<keyword evidence="5" id="KW-0862">Zinc</keyword>
<dbReference type="GO" id="GO:0006508">
    <property type="term" value="P:proteolysis"/>
    <property type="evidence" value="ECO:0007669"/>
    <property type="project" value="UniProtKB-KW"/>
</dbReference>
<evidence type="ECO:0000256" key="1">
    <source>
        <dbReference type="ARBA" id="ARBA00001947"/>
    </source>
</evidence>
<evidence type="ECO:0000256" key="8">
    <source>
        <dbReference type="SAM" id="Phobius"/>
    </source>
</evidence>
<keyword evidence="3" id="KW-0479">Metal-binding</keyword>
<dbReference type="InterPro" id="IPR001915">
    <property type="entry name" value="Peptidase_M48"/>
</dbReference>
<evidence type="ECO:0000256" key="4">
    <source>
        <dbReference type="ARBA" id="ARBA00022801"/>
    </source>
</evidence>
<feature type="transmembrane region" description="Helical" evidence="8">
    <location>
        <begin position="474"/>
        <end position="492"/>
    </location>
</feature>
<dbReference type="PATRIC" id="fig|68170.10.peg.453"/>